<reference evidence="1" key="1">
    <citation type="submission" date="2020-08" db="EMBL/GenBank/DDBJ databases">
        <title>Genome sequencing and assembly of the red palm weevil Rhynchophorus ferrugineus.</title>
        <authorList>
            <person name="Dias G.B."/>
            <person name="Bergman C.M."/>
            <person name="Manee M."/>
        </authorList>
    </citation>
    <scope>NUCLEOTIDE SEQUENCE</scope>
    <source>
        <strain evidence="1">AA-2017</strain>
        <tissue evidence="1">Whole larva</tissue>
    </source>
</reference>
<evidence type="ECO:0000313" key="1">
    <source>
        <dbReference type="EMBL" id="KAF7287230.1"/>
    </source>
</evidence>
<gene>
    <name evidence="1" type="ORF">GWI33_002049</name>
</gene>
<accession>A0A834IZN2</accession>
<dbReference type="AlphaFoldDB" id="A0A834IZN2"/>
<comment type="caution">
    <text evidence="1">The sequence shown here is derived from an EMBL/GenBank/DDBJ whole genome shotgun (WGS) entry which is preliminary data.</text>
</comment>
<protein>
    <submittedName>
        <fullName evidence="1">Uncharacterized protein</fullName>
    </submittedName>
</protein>
<keyword evidence="2" id="KW-1185">Reference proteome</keyword>
<name>A0A834IZN2_RHYFE</name>
<proteinExistence type="predicted"/>
<organism evidence="1 2">
    <name type="scientific">Rhynchophorus ferrugineus</name>
    <name type="common">Red palm weevil</name>
    <name type="synonym">Curculio ferrugineus</name>
    <dbReference type="NCBI Taxonomy" id="354439"/>
    <lineage>
        <taxon>Eukaryota</taxon>
        <taxon>Metazoa</taxon>
        <taxon>Ecdysozoa</taxon>
        <taxon>Arthropoda</taxon>
        <taxon>Hexapoda</taxon>
        <taxon>Insecta</taxon>
        <taxon>Pterygota</taxon>
        <taxon>Neoptera</taxon>
        <taxon>Endopterygota</taxon>
        <taxon>Coleoptera</taxon>
        <taxon>Polyphaga</taxon>
        <taxon>Cucujiformia</taxon>
        <taxon>Curculionidae</taxon>
        <taxon>Dryophthorinae</taxon>
        <taxon>Rhynchophorus</taxon>
    </lineage>
</organism>
<sequence>MYFIQSHHLTAPKIRPALKNVFRYPDEHLARKMTAIIRQFFVSFHRNVCCNNIGCLMLRHGFTGDSRATELFAINLLRFYPSSMNKKEFNMEESNMIATPMENIWICLWKAGKRKTKRYQKTM</sequence>
<dbReference type="Proteomes" id="UP000625711">
    <property type="component" value="Unassembled WGS sequence"/>
</dbReference>
<dbReference type="EMBL" id="JAACXV010000015">
    <property type="protein sequence ID" value="KAF7287230.1"/>
    <property type="molecule type" value="Genomic_DNA"/>
</dbReference>
<evidence type="ECO:0000313" key="2">
    <source>
        <dbReference type="Proteomes" id="UP000625711"/>
    </source>
</evidence>